<keyword evidence="1" id="KW-0472">Membrane</keyword>
<protein>
    <submittedName>
        <fullName evidence="2">Uncharacterized protein</fullName>
    </submittedName>
</protein>
<evidence type="ECO:0000313" key="2">
    <source>
        <dbReference type="EMBL" id="VYS77032.1"/>
    </source>
</evidence>
<dbReference type="AlphaFoldDB" id="A0A6N2R836"/>
<proteinExistence type="predicted"/>
<feature type="transmembrane region" description="Helical" evidence="1">
    <location>
        <begin position="30"/>
        <end position="50"/>
    </location>
</feature>
<evidence type="ECO:0000256" key="1">
    <source>
        <dbReference type="SAM" id="Phobius"/>
    </source>
</evidence>
<sequence length="55" mass="6159">MNNAVRNIIMIIVFVVCLALIIIGQRNISVSGLVMELVGLVGLLTLLFVYNHRYK</sequence>
<reference evidence="2" key="1">
    <citation type="submission" date="2019-11" db="EMBL/GenBank/DDBJ databases">
        <authorList>
            <person name="Feng L."/>
        </authorList>
    </citation>
    <scope>NUCLEOTIDE SEQUENCE</scope>
    <source>
        <strain evidence="2">CnexileLFYP112</strain>
    </source>
</reference>
<organism evidence="2">
    <name type="scientific">[Clostridium] nexile</name>
    <dbReference type="NCBI Taxonomy" id="29361"/>
    <lineage>
        <taxon>Bacteria</taxon>
        <taxon>Bacillati</taxon>
        <taxon>Bacillota</taxon>
        <taxon>Clostridia</taxon>
        <taxon>Lachnospirales</taxon>
        <taxon>Lachnospiraceae</taxon>
        <taxon>Tyzzerella</taxon>
    </lineage>
</organism>
<keyword evidence="1" id="KW-0812">Transmembrane</keyword>
<feature type="transmembrane region" description="Helical" evidence="1">
    <location>
        <begin position="7"/>
        <end position="24"/>
    </location>
</feature>
<gene>
    <name evidence="2" type="ORF">CNLFYP112_00029</name>
</gene>
<dbReference type="Pfam" id="PF21844">
    <property type="entry name" value="DUF6903"/>
    <property type="match status" value="1"/>
</dbReference>
<dbReference type="InterPro" id="IPR054198">
    <property type="entry name" value="DUF6903"/>
</dbReference>
<keyword evidence="1" id="KW-1133">Transmembrane helix</keyword>
<dbReference type="EMBL" id="CACRTG010000001">
    <property type="protein sequence ID" value="VYS77032.1"/>
    <property type="molecule type" value="Genomic_DNA"/>
</dbReference>
<name>A0A6N2R836_9FIRM</name>
<accession>A0A6N2R836</accession>